<dbReference type="Proteomes" id="UP001302072">
    <property type="component" value="Chromosome"/>
</dbReference>
<gene>
    <name evidence="2" type="ORF">PDM29_18545</name>
</gene>
<name>A0ABY9YQ05_9GAMM</name>
<proteinExistence type="predicted"/>
<accession>A0ABY9YQ05</accession>
<dbReference type="RefSeq" id="WP_311191508.1">
    <property type="nucleotide sequence ID" value="NZ_CP115541.1"/>
</dbReference>
<protein>
    <recommendedName>
        <fullName evidence="4">Lipoprotein</fullName>
    </recommendedName>
</protein>
<keyword evidence="1" id="KW-0732">Signal</keyword>
<evidence type="ECO:0000313" key="2">
    <source>
        <dbReference type="EMBL" id="WNH52304.1"/>
    </source>
</evidence>
<feature type="chain" id="PRO_5045427238" description="Lipoprotein" evidence="1">
    <location>
        <begin position="27"/>
        <end position="119"/>
    </location>
</feature>
<sequence length="119" mass="13089">MKNSLVMVRSPMSAALLFFLSGCDMLTPTVVTVHNTGTRRLENVQLEAGGDTVQLGAMEPAKSRTVRPKVTRDSALRIAYRQGSMSYVCDGDVYFTNNMKVKVEAEIGYGKCRVVDVTH</sequence>
<organism evidence="2 3">
    <name type="scientific">Stenotrophomonas oahuensis</name>
    <dbReference type="NCBI Taxonomy" id="3003271"/>
    <lineage>
        <taxon>Bacteria</taxon>
        <taxon>Pseudomonadati</taxon>
        <taxon>Pseudomonadota</taxon>
        <taxon>Gammaproteobacteria</taxon>
        <taxon>Lysobacterales</taxon>
        <taxon>Lysobacteraceae</taxon>
        <taxon>Stenotrophomonas</taxon>
    </lineage>
</organism>
<evidence type="ECO:0000313" key="3">
    <source>
        <dbReference type="Proteomes" id="UP001302072"/>
    </source>
</evidence>
<dbReference type="PROSITE" id="PS51257">
    <property type="entry name" value="PROKAR_LIPOPROTEIN"/>
    <property type="match status" value="1"/>
</dbReference>
<feature type="signal peptide" evidence="1">
    <location>
        <begin position="1"/>
        <end position="26"/>
    </location>
</feature>
<evidence type="ECO:0008006" key="4">
    <source>
        <dbReference type="Google" id="ProtNLM"/>
    </source>
</evidence>
<dbReference type="EMBL" id="CP115541">
    <property type="protein sequence ID" value="WNH52304.1"/>
    <property type="molecule type" value="Genomic_DNA"/>
</dbReference>
<evidence type="ECO:0000256" key="1">
    <source>
        <dbReference type="SAM" id="SignalP"/>
    </source>
</evidence>
<keyword evidence="3" id="KW-1185">Reference proteome</keyword>
<reference evidence="2 3" key="1">
    <citation type="submission" date="2022-12" db="EMBL/GenBank/DDBJ databases">
        <title>Two new species, Stenotrophomonas aracearum and Stenotrophomonas oahuensis, isolated from Anthurium (Araceae family) in Hawaii.</title>
        <authorList>
            <person name="Chunag S.C."/>
            <person name="Dobhal S."/>
            <person name="Alvarez A."/>
            <person name="Arif M."/>
        </authorList>
    </citation>
    <scope>NUCLEOTIDE SEQUENCE [LARGE SCALE GENOMIC DNA]</scope>
    <source>
        <strain evidence="2 3">A5586</strain>
    </source>
</reference>